<dbReference type="OrthoDB" id="6159439at2759"/>
<comment type="subcellular location">
    <subcellularLocation>
        <location evidence="1 4 5">Nucleus</location>
    </subcellularLocation>
</comment>
<dbReference type="Gene3D" id="1.10.10.60">
    <property type="entry name" value="Homeodomain-like"/>
    <property type="match status" value="1"/>
</dbReference>
<evidence type="ECO:0000256" key="4">
    <source>
        <dbReference type="PROSITE-ProRule" id="PRU00108"/>
    </source>
</evidence>
<dbReference type="InterPro" id="IPR009057">
    <property type="entry name" value="Homeodomain-like_sf"/>
</dbReference>
<sequence length="265" mass="30081">MNPWRNTNTVQQDCTNQPPASTAFCPSLPMSTYNLMKDLLLHFNQQVPVDSTSSMCPFVESWTSPLNETTMFHPYFQQSLLTYCMTKQPPVSQSIETSSVSGQTDFIQTNLTENANSTDHTGHHLNDASFPISFTHASRSPTQESRTEVERVHQVLESVGRSTGISEATNHEVAKDRVDYETSGTQINGIDCQSINSELHNDEETTDATKRYRTSYSQQQIKVLEKIYVTERYISRLQRSKLATELNLPENTIKTHKENSKWLPP</sequence>
<evidence type="ECO:0000259" key="6">
    <source>
        <dbReference type="PROSITE" id="PS50071"/>
    </source>
</evidence>
<dbReference type="SMART" id="SM00389">
    <property type="entry name" value="HOX"/>
    <property type="match status" value="1"/>
</dbReference>
<evidence type="ECO:0000256" key="5">
    <source>
        <dbReference type="RuleBase" id="RU000682"/>
    </source>
</evidence>
<dbReference type="PANTHER" id="PTHR46294:SF4">
    <property type="entry name" value="SEGMENTATION PROTEIN EVEN-SKIPPED"/>
    <property type="match status" value="1"/>
</dbReference>
<keyword evidence="4 5" id="KW-0238">DNA-binding</keyword>
<keyword evidence="2" id="KW-0217">Developmental protein</keyword>
<dbReference type="AlphaFoldDB" id="A0A8S9YLQ8"/>
<gene>
    <name evidence="7" type="ORF">EG68_07612</name>
</gene>
<keyword evidence="8" id="KW-1185">Reference proteome</keyword>
<dbReference type="SUPFAM" id="SSF46689">
    <property type="entry name" value="Homeodomain-like"/>
    <property type="match status" value="1"/>
</dbReference>
<accession>A0A8S9YLQ8</accession>
<feature type="domain" description="Homeobox" evidence="6">
    <location>
        <begin position="207"/>
        <end position="261"/>
    </location>
</feature>
<protein>
    <recommendedName>
        <fullName evidence="6">Homeobox domain-containing protein</fullName>
    </recommendedName>
</protein>
<name>A0A8S9YLQ8_9TREM</name>
<evidence type="ECO:0000256" key="3">
    <source>
        <dbReference type="ARBA" id="ARBA00038449"/>
    </source>
</evidence>
<evidence type="ECO:0000256" key="2">
    <source>
        <dbReference type="ARBA" id="ARBA00022473"/>
    </source>
</evidence>
<dbReference type="GO" id="GO:0000978">
    <property type="term" value="F:RNA polymerase II cis-regulatory region sequence-specific DNA binding"/>
    <property type="evidence" value="ECO:0007669"/>
    <property type="project" value="TreeGrafter"/>
</dbReference>
<comment type="similarity">
    <text evidence="3">Belongs to the even-skipped homeobox family.</text>
</comment>
<reference evidence="7" key="1">
    <citation type="submission" date="2019-07" db="EMBL/GenBank/DDBJ databases">
        <title>Annotation for the trematode Paragonimus miyazaki's.</title>
        <authorList>
            <person name="Choi Y.-J."/>
        </authorList>
    </citation>
    <scope>NUCLEOTIDE SEQUENCE</scope>
    <source>
        <strain evidence="7">Japan</strain>
    </source>
</reference>
<evidence type="ECO:0000313" key="7">
    <source>
        <dbReference type="EMBL" id="KAF7255785.1"/>
    </source>
</evidence>
<evidence type="ECO:0000256" key="1">
    <source>
        <dbReference type="ARBA" id="ARBA00004123"/>
    </source>
</evidence>
<dbReference type="GO" id="GO:0005634">
    <property type="term" value="C:nucleus"/>
    <property type="evidence" value="ECO:0007669"/>
    <property type="project" value="UniProtKB-SubCell"/>
</dbReference>
<feature type="DNA-binding region" description="Homeobox" evidence="4">
    <location>
        <begin position="209"/>
        <end position="262"/>
    </location>
</feature>
<dbReference type="InterPro" id="IPR052002">
    <property type="entry name" value="Even-skipped_HD"/>
</dbReference>
<comment type="caution">
    <text evidence="7">The sequence shown here is derived from an EMBL/GenBank/DDBJ whole genome shotgun (WGS) entry which is preliminary data.</text>
</comment>
<dbReference type="EMBL" id="JTDE01003670">
    <property type="protein sequence ID" value="KAF7255785.1"/>
    <property type="molecule type" value="Genomic_DNA"/>
</dbReference>
<proteinExistence type="inferred from homology"/>
<dbReference type="GO" id="GO:0000981">
    <property type="term" value="F:DNA-binding transcription factor activity, RNA polymerase II-specific"/>
    <property type="evidence" value="ECO:0007669"/>
    <property type="project" value="TreeGrafter"/>
</dbReference>
<evidence type="ECO:0000313" key="8">
    <source>
        <dbReference type="Proteomes" id="UP000822476"/>
    </source>
</evidence>
<dbReference type="PANTHER" id="PTHR46294">
    <property type="entry name" value="SEGMENTATION PROTEIN EVEN-SKIPPED"/>
    <property type="match status" value="1"/>
</dbReference>
<dbReference type="CDD" id="cd00086">
    <property type="entry name" value="homeodomain"/>
    <property type="match status" value="1"/>
</dbReference>
<dbReference type="Pfam" id="PF00046">
    <property type="entry name" value="Homeodomain"/>
    <property type="match status" value="1"/>
</dbReference>
<organism evidence="7 8">
    <name type="scientific">Paragonimus skrjabini miyazakii</name>
    <dbReference type="NCBI Taxonomy" id="59628"/>
    <lineage>
        <taxon>Eukaryota</taxon>
        <taxon>Metazoa</taxon>
        <taxon>Spiralia</taxon>
        <taxon>Lophotrochozoa</taxon>
        <taxon>Platyhelminthes</taxon>
        <taxon>Trematoda</taxon>
        <taxon>Digenea</taxon>
        <taxon>Plagiorchiida</taxon>
        <taxon>Troglotremata</taxon>
        <taxon>Troglotrematidae</taxon>
        <taxon>Paragonimus</taxon>
    </lineage>
</organism>
<keyword evidence="4 5" id="KW-0539">Nucleus</keyword>
<dbReference type="InterPro" id="IPR001356">
    <property type="entry name" value="HD"/>
</dbReference>
<keyword evidence="4 5" id="KW-0371">Homeobox</keyword>
<dbReference type="Proteomes" id="UP000822476">
    <property type="component" value="Unassembled WGS sequence"/>
</dbReference>
<dbReference type="PROSITE" id="PS50071">
    <property type="entry name" value="HOMEOBOX_2"/>
    <property type="match status" value="1"/>
</dbReference>